<dbReference type="RefSeq" id="WP_221815195.1">
    <property type="nucleotide sequence ID" value="NZ_CP118718.1"/>
</dbReference>
<dbReference type="Proteomes" id="UP001220217">
    <property type="component" value="Chromosome"/>
</dbReference>
<dbReference type="EMBL" id="CP118718">
    <property type="protein sequence ID" value="WEA46752.1"/>
    <property type="molecule type" value="Genomic_DNA"/>
</dbReference>
<dbReference type="AlphaFoldDB" id="A0ABD7X3D7"/>
<accession>A0ABD7X3D7</accession>
<reference evidence="1 2" key="1">
    <citation type="submission" date="2023-02" db="EMBL/GenBank/DDBJ databases">
        <title>Complete genome sequence of Priestia aryabhattai G5MAi6, a methanol-tolerant strain isolated from tap water in Hong Kong.</title>
        <authorList>
            <person name="Leung K.M."/>
            <person name="Lai G.K.K."/>
            <person name="Griffin S.D.J."/>
        </authorList>
    </citation>
    <scope>NUCLEOTIDE SEQUENCE [LARGE SCALE GENOMIC DNA]</scope>
    <source>
        <strain evidence="1 2">G5MAi6</strain>
    </source>
</reference>
<gene>
    <name evidence="1" type="ORF">PWO00_12555</name>
</gene>
<organism evidence="1 2">
    <name type="scientific">Priestia aryabhattai</name>
    <name type="common">Bacillus aryabhattai</name>
    <dbReference type="NCBI Taxonomy" id="412384"/>
    <lineage>
        <taxon>Bacteria</taxon>
        <taxon>Bacillati</taxon>
        <taxon>Bacillota</taxon>
        <taxon>Bacilli</taxon>
        <taxon>Bacillales</taxon>
        <taxon>Bacillaceae</taxon>
        <taxon>Priestia</taxon>
    </lineage>
</organism>
<proteinExistence type="predicted"/>
<protein>
    <submittedName>
        <fullName evidence="1">Uncharacterized protein</fullName>
    </submittedName>
</protein>
<name>A0ABD7X3D7_PRIAR</name>
<evidence type="ECO:0000313" key="1">
    <source>
        <dbReference type="EMBL" id="WEA46752.1"/>
    </source>
</evidence>
<sequence>MDNKVFSIFKRVLVIASLSLVFTSVFNFKTIGTQAAENVDSESQNLTDEELDQELALIDEEASNGELEFLDEDEMDKSEVYSEDELATMEEGFSLIESVPDELVTEDKTVERLDWMIENTQDSELVAALEAEKQKLTNEEPIFTTFSAWGCAKGIGYAIAQNAVPIAKVLKIKKAIKVAGGTAKFANKLVKSYDYYSRIKKPGSRVAKYSKTTAMKLALKKTARATPDAFDALYALLGIDTFIKNCF</sequence>
<evidence type="ECO:0000313" key="2">
    <source>
        <dbReference type="Proteomes" id="UP001220217"/>
    </source>
</evidence>